<evidence type="ECO:0000313" key="3">
    <source>
        <dbReference type="EMBL" id="KAF9599939.1"/>
    </source>
</evidence>
<sequence length="104" mass="12237">MAIMSRCIPMAPEHEMSVEEFKAWIARFDLDHDDNISREELEQALHSLHTWFAWWKARKGVKKSDINRNRQIDTTSEEMDKGLDIKLYEDIKVPVGFTVLHPVL</sequence>
<dbReference type="SUPFAM" id="SSF47473">
    <property type="entry name" value="EF-hand"/>
    <property type="match status" value="1"/>
</dbReference>
<keyword evidence="1" id="KW-0106">Calcium</keyword>
<gene>
    <name evidence="3" type="ORF">IFM89_001974</name>
</gene>
<dbReference type="InterPro" id="IPR002048">
    <property type="entry name" value="EF_hand_dom"/>
</dbReference>
<dbReference type="PROSITE" id="PS00018">
    <property type="entry name" value="EF_HAND_1"/>
    <property type="match status" value="1"/>
</dbReference>
<dbReference type="Proteomes" id="UP000631114">
    <property type="component" value="Unassembled WGS sequence"/>
</dbReference>
<evidence type="ECO:0000313" key="4">
    <source>
        <dbReference type="Proteomes" id="UP000631114"/>
    </source>
</evidence>
<proteinExistence type="predicted"/>
<dbReference type="InterPro" id="IPR011992">
    <property type="entry name" value="EF-hand-dom_pair"/>
</dbReference>
<organism evidence="3 4">
    <name type="scientific">Coptis chinensis</name>
    <dbReference type="NCBI Taxonomy" id="261450"/>
    <lineage>
        <taxon>Eukaryota</taxon>
        <taxon>Viridiplantae</taxon>
        <taxon>Streptophyta</taxon>
        <taxon>Embryophyta</taxon>
        <taxon>Tracheophyta</taxon>
        <taxon>Spermatophyta</taxon>
        <taxon>Magnoliopsida</taxon>
        <taxon>Ranunculales</taxon>
        <taxon>Ranunculaceae</taxon>
        <taxon>Coptidoideae</taxon>
        <taxon>Coptis</taxon>
    </lineage>
</organism>
<feature type="domain" description="EF-hand" evidence="2">
    <location>
        <begin position="16"/>
        <end position="51"/>
    </location>
</feature>
<dbReference type="InterPro" id="IPR018247">
    <property type="entry name" value="EF_Hand_1_Ca_BS"/>
</dbReference>
<dbReference type="AlphaFoldDB" id="A0A835HI82"/>
<dbReference type="OrthoDB" id="26525at2759"/>
<dbReference type="GO" id="GO:0005509">
    <property type="term" value="F:calcium ion binding"/>
    <property type="evidence" value="ECO:0007669"/>
    <property type="project" value="InterPro"/>
</dbReference>
<dbReference type="EMBL" id="JADFTS010000006">
    <property type="protein sequence ID" value="KAF9599939.1"/>
    <property type="molecule type" value="Genomic_DNA"/>
</dbReference>
<keyword evidence="4" id="KW-1185">Reference proteome</keyword>
<name>A0A835HI82_9MAGN</name>
<comment type="caution">
    <text evidence="3">The sequence shown here is derived from an EMBL/GenBank/DDBJ whole genome shotgun (WGS) entry which is preliminary data.</text>
</comment>
<evidence type="ECO:0000259" key="2">
    <source>
        <dbReference type="PROSITE" id="PS50222"/>
    </source>
</evidence>
<protein>
    <recommendedName>
        <fullName evidence="2">EF-hand domain-containing protein</fullName>
    </recommendedName>
</protein>
<evidence type="ECO:0000256" key="1">
    <source>
        <dbReference type="ARBA" id="ARBA00022837"/>
    </source>
</evidence>
<dbReference type="Gene3D" id="1.10.238.10">
    <property type="entry name" value="EF-hand"/>
    <property type="match status" value="1"/>
</dbReference>
<dbReference type="PROSITE" id="PS50222">
    <property type="entry name" value="EF_HAND_2"/>
    <property type="match status" value="1"/>
</dbReference>
<accession>A0A835HI82</accession>
<reference evidence="3 4" key="1">
    <citation type="submission" date="2020-10" db="EMBL/GenBank/DDBJ databases">
        <title>The Coptis chinensis genome and diversification of protoberbering-type alkaloids.</title>
        <authorList>
            <person name="Wang B."/>
            <person name="Shu S."/>
            <person name="Song C."/>
            <person name="Liu Y."/>
        </authorList>
    </citation>
    <scope>NUCLEOTIDE SEQUENCE [LARGE SCALE GENOMIC DNA]</scope>
    <source>
        <strain evidence="3">HL-2020</strain>
        <tissue evidence="3">Leaf</tissue>
    </source>
</reference>